<dbReference type="AlphaFoldDB" id="A0AAV5W245"/>
<name>A0AAV5W245_9BILA</name>
<protein>
    <recommendedName>
        <fullName evidence="3">Ribosomal protein</fullName>
    </recommendedName>
</protein>
<evidence type="ECO:0000313" key="1">
    <source>
        <dbReference type="EMBL" id="GMT25895.1"/>
    </source>
</evidence>
<feature type="non-terminal residue" evidence="1">
    <location>
        <position position="1"/>
    </location>
</feature>
<accession>A0AAV5W245</accession>
<sequence length="91" mass="10711">LENEVVLAPAAYRGRRGCRRCWRLRSSEASSASRRTIGVGRRKSRAEGVIIYFMITHGRKYRIIKIQYRCFFISCLYYFPFSLSQSINSMF</sequence>
<reference evidence="1" key="1">
    <citation type="submission" date="2023-10" db="EMBL/GenBank/DDBJ databases">
        <title>Genome assembly of Pristionchus species.</title>
        <authorList>
            <person name="Yoshida K."/>
            <person name="Sommer R.J."/>
        </authorList>
    </citation>
    <scope>NUCLEOTIDE SEQUENCE</scope>
    <source>
        <strain evidence="1">RS5133</strain>
    </source>
</reference>
<proteinExistence type="predicted"/>
<feature type="non-terminal residue" evidence="1">
    <location>
        <position position="91"/>
    </location>
</feature>
<dbReference type="EMBL" id="BTSY01000004">
    <property type="protein sequence ID" value="GMT25895.1"/>
    <property type="molecule type" value="Genomic_DNA"/>
</dbReference>
<dbReference type="Proteomes" id="UP001432322">
    <property type="component" value="Unassembled WGS sequence"/>
</dbReference>
<comment type="caution">
    <text evidence="1">The sequence shown here is derived from an EMBL/GenBank/DDBJ whole genome shotgun (WGS) entry which is preliminary data.</text>
</comment>
<evidence type="ECO:0008006" key="3">
    <source>
        <dbReference type="Google" id="ProtNLM"/>
    </source>
</evidence>
<evidence type="ECO:0000313" key="2">
    <source>
        <dbReference type="Proteomes" id="UP001432322"/>
    </source>
</evidence>
<organism evidence="1 2">
    <name type="scientific">Pristionchus fissidentatus</name>
    <dbReference type="NCBI Taxonomy" id="1538716"/>
    <lineage>
        <taxon>Eukaryota</taxon>
        <taxon>Metazoa</taxon>
        <taxon>Ecdysozoa</taxon>
        <taxon>Nematoda</taxon>
        <taxon>Chromadorea</taxon>
        <taxon>Rhabditida</taxon>
        <taxon>Rhabditina</taxon>
        <taxon>Diplogasteromorpha</taxon>
        <taxon>Diplogasteroidea</taxon>
        <taxon>Neodiplogasteridae</taxon>
        <taxon>Pristionchus</taxon>
    </lineage>
</organism>
<keyword evidence="2" id="KW-1185">Reference proteome</keyword>
<gene>
    <name evidence="1" type="ORF">PFISCL1PPCAC_17192</name>
</gene>